<dbReference type="Gene3D" id="1.10.4080.10">
    <property type="entry name" value="ADP-ribosylation/Crystallin J1"/>
    <property type="match status" value="1"/>
</dbReference>
<dbReference type="Pfam" id="PF03747">
    <property type="entry name" value="ADP_ribosyl_GH"/>
    <property type="match status" value="1"/>
</dbReference>
<organism evidence="2">
    <name type="scientific">marine sediment metagenome</name>
    <dbReference type="NCBI Taxonomy" id="412755"/>
    <lineage>
        <taxon>unclassified sequences</taxon>
        <taxon>metagenomes</taxon>
        <taxon>ecological metagenomes</taxon>
    </lineage>
</organism>
<keyword evidence="1" id="KW-0812">Transmembrane</keyword>
<sequence>GVKSPFFIEDYLGHAFVHPYAISTVVCSIFIFLKRLNSFRDCIFELSTAGGDSDTVGAIGGALAGAYFGLKNIPNDLIKLVKNYKKIFKISGELYKIFKLRY</sequence>
<gene>
    <name evidence="2" type="ORF">S03H2_20515</name>
</gene>
<protein>
    <recommendedName>
        <fullName evidence="3">ADP-ribosylglycohydrolase family protein</fullName>
    </recommendedName>
</protein>
<keyword evidence="1" id="KW-1133">Transmembrane helix</keyword>
<accession>X1EWC5</accession>
<comment type="caution">
    <text evidence="2">The sequence shown here is derived from an EMBL/GenBank/DDBJ whole genome shotgun (WGS) entry which is preliminary data.</text>
</comment>
<keyword evidence="1" id="KW-0472">Membrane</keyword>
<evidence type="ECO:0008006" key="3">
    <source>
        <dbReference type="Google" id="ProtNLM"/>
    </source>
</evidence>
<dbReference type="SUPFAM" id="SSF101478">
    <property type="entry name" value="ADP-ribosylglycohydrolase"/>
    <property type="match status" value="1"/>
</dbReference>
<proteinExistence type="predicted"/>
<evidence type="ECO:0000256" key="1">
    <source>
        <dbReference type="SAM" id="Phobius"/>
    </source>
</evidence>
<dbReference type="AlphaFoldDB" id="X1EWC5"/>
<feature type="transmembrane region" description="Helical" evidence="1">
    <location>
        <begin position="12"/>
        <end position="33"/>
    </location>
</feature>
<reference evidence="2" key="1">
    <citation type="journal article" date="2014" name="Front. Microbiol.">
        <title>High frequency of phylogenetically diverse reductive dehalogenase-homologous genes in deep subseafloor sedimentary metagenomes.</title>
        <authorList>
            <person name="Kawai M."/>
            <person name="Futagami T."/>
            <person name="Toyoda A."/>
            <person name="Takaki Y."/>
            <person name="Nishi S."/>
            <person name="Hori S."/>
            <person name="Arai W."/>
            <person name="Tsubouchi T."/>
            <person name="Morono Y."/>
            <person name="Uchiyama I."/>
            <person name="Ito T."/>
            <person name="Fujiyama A."/>
            <person name="Inagaki F."/>
            <person name="Takami H."/>
        </authorList>
    </citation>
    <scope>NUCLEOTIDE SEQUENCE</scope>
    <source>
        <strain evidence="2">Expedition CK06-06</strain>
    </source>
</reference>
<feature type="non-terminal residue" evidence="2">
    <location>
        <position position="1"/>
    </location>
</feature>
<dbReference type="InterPro" id="IPR036705">
    <property type="entry name" value="Ribosyl_crysJ1_sf"/>
</dbReference>
<evidence type="ECO:0000313" key="2">
    <source>
        <dbReference type="EMBL" id="GAH37691.1"/>
    </source>
</evidence>
<dbReference type="EMBL" id="BARU01010818">
    <property type="protein sequence ID" value="GAH37691.1"/>
    <property type="molecule type" value="Genomic_DNA"/>
</dbReference>
<name>X1EWC5_9ZZZZ</name>
<dbReference type="InterPro" id="IPR005502">
    <property type="entry name" value="Ribosyl_crysJ1"/>
</dbReference>